<evidence type="ECO:0000259" key="2">
    <source>
        <dbReference type="PROSITE" id="PS50033"/>
    </source>
</evidence>
<feature type="region of interest" description="Disordered" evidence="1">
    <location>
        <begin position="52"/>
        <end position="191"/>
    </location>
</feature>
<dbReference type="PANTHER" id="PTHR46424">
    <property type="entry name" value="UBX DOMAIN-CONTAINING PROTEIN 4"/>
    <property type="match status" value="1"/>
</dbReference>
<dbReference type="InterPro" id="IPR029071">
    <property type="entry name" value="Ubiquitin-like_domsf"/>
</dbReference>
<feature type="region of interest" description="Disordered" evidence="1">
    <location>
        <begin position="319"/>
        <end position="381"/>
    </location>
</feature>
<feature type="compositionally biased region" description="Basic and acidic residues" evidence="1">
    <location>
        <begin position="100"/>
        <end position="114"/>
    </location>
</feature>
<feature type="compositionally biased region" description="Polar residues" evidence="1">
    <location>
        <begin position="364"/>
        <end position="373"/>
    </location>
</feature>
<dbReference type="SUPFAM" id="SSF54236">
    <property type="entry name" value="Ubiquitin-like"/>
    <property type="match status" value="1"/>
</dbReference>
<accession>A0A5N6TZY4</accession>
<feature type="compositionally biased region" description="Basic and acidic residues" evidence="1">
    <location>
        <begin position="137"/>
        <end position="165"/>
    </location>
</feature>
<feature type="compositionally biased region" description="Low complexity" evidence="1">
    <location>
        <begin position="87"/>
        <end position="96"/>
    </location>
</feature>
<dbReference type="CDD" id="cd01767">
    <property type="entry name" value="UBX"/>
    <property type="match status" value="1"/>
</dbReference>
<gene>
    <name evidence="3" type="ORF">BDV25DRAFT_84140</name>
</gene>
<dbReference type="PROSITE" id="PS50033">
    <property type="entry name" value="UBX"/>
    <property type="match status" value="1"/>
</dbReference>
<reference evidence="3 4" key="1">
    <citation type="submission" date="2019-04" db="EMBL/GenBank/DDBJ databases">
        <title>Friends and foes A comparative genomics study of 23 Aspergillus species from section Flavi.</title>
        <authorList>
            <consortium name="DOE Joint Genome Institute"/>
            <person name="Kjaerbolling I."/>
            <person name="Vesth T."/>
            <person name="Frisvad J.C."/>
            <person name="Nybo J.L."/>
            <person name="Theobald S."/>
            <person name="Kildgaard S."/>
            <person name="Isbrandt T."/>
            <person name="Kuo A."/>
            <person name="Sato A."/>
            <person name="Lyhne E.K."/>
            <person name="Kogle M.E."/>
            <person name="Wiebenga A."/>
            <person name="Kun R.S."/>
            <person name="Lubbers R.J."/>
            <person name="Makela M.R."/>
            <person name="Barry K."/>
            <person name="Chovatia M."/>
            <person name="Clum A."/>
            <person name="Daum C."/>
            <person name="Haridas S."/>
            <person name="He G."/>
            <person name="LaButti K."/>
            <person name="Lipzen A."/>
            <person name="Mondo S."/>
            <person name="Riley R."/>
            <person name="Salamov A."/>
            <person name="Simmons B.A."/>
            <person name="Magnuson J.K."/>
            <person name="Henrissat B."/>
            <person name="Mortensen U.H."/>
            <person name="Larsen T.O."/>
            <person name="Devries R.P."/>
            <person name="Grigoriev I.V."/>
            <person name="Machida M."/>
            <person name="Baker S.E."/>
            <person name="Andersen M.R."/>
        </authorList>
    </citation>
    <scope>NUCLEOTIDE SEQUENCE [LARGE SCALE GENOMIC DNA]</scope>
    <source>
        <strain evidence="3 4">IBT 18842</strain>
    </source>
</reference>
<keyword evidence="4" id="KW-1185">Reference proteome</keyword>
<evidence type="ECO:0000313" key="3">
    <source>
        <dbReference type="EMBL" id="KAE8151932.1"/>
    </source>
</evidence>
<protein>
    <recommendedName>
        <fullName evidence="2">UBX domain-containing protein</fullName>
    </recommendedName>
</protein>
<feature type="domain" description="UBX" evidence="2">
    <location>
        <begin position="187"/>
        <end position="269"/>
    </location>
</feature>
<dbReference type="GO" id="GO:0005783">
    <property type="term" value="C:endoplasmic reticulum"/>
    <property type="evidence" value="ECO:0007669"/>
    <property type="project" value="TreeGrafter"/>
</dbReference>
<dbReference type="AlphaFoldDB" id="A0A5N6TZY4"/>
<name>A0A5N6TZY4_ASPAV</name>
<evidence type="ECO:0000313" key="4">
    <source>
        <dbReference type="Proteomes" id="UP000325780"/>
    </source>
</evidence>
<dbReference type="Proteomes" id="UP000325780">
    <property type="component" value="Unassembled WGS sequence"/>
</dbReference>
<dbReference type="OrthoDB" id="2445133at2759"/>
<evidence type="ECO:0000256" key="1">
    <source>
        <dbReference type="SAM" id="MobiDB-lite"/>
    </source>
</evidence>
<feature type="compositionally biased region" description="Polar residues" evidence="1">
    <location>
        <begin position="168"/>
        <end position="177"/>
    </location>
</feature>
<organism evidence="3 4">
    <name type="scientific">Aspergillus avenaceus</name>
    <dbReference type="NCBI Taxonomy" id="36643"/>
    <lineage>
        <taxon>Eukaryota</taxon>
        <taxon>Fungi</taxon>
        <taxon>Dikarya</taxon>
        <taxon>Ascomycota</taxon>
        <taxon>Pezizomycotina</taxon>
        <taxon>Eurotiomycetes</taxon>
        <taxon>Eurotiomycetidae</taxon>
        <taxon>Eurotiales</taxon>
        <taxon>Aspergillaceae</taxon>
        <taxon>Aspergillus</taxon>
        <taxon>Aspergillus subgen. Circumdati</taxon>
    </lineage>
</organism>
<sequence>MKDTQEAGFLTSFCPVTKFPAAIVIKNGMLREYLIPDITKDDFYSRLKTVLEEDSSADQTQTTQSVPAASSPAAPASAPQPEPSPTVAPTSTPAEPQETESQKRPDQQRIDSIRAGKKAYRDPPSSSQNNLQKPQPRKPDPTPSRKEQVKKADTTKGPRVSEAKATKPSASLETNTPVEKRQPQIPSPPKQYRLQVRLFDGASIRSSFSPSQTIRGDVRPWIDSHMEEEKRPYNLKHILTPLPNRTLTIAEEEQSLAELGLGPTANLVMVPINTYTEAYSDAGPSFPVRAVSSGYGLVSSAVGTATGLVGSLFGYGPAAPSEPAAASRPAPSSSNTSAGRPRPTASRGPIIRTLRDQHDEQEDSQFYNGNQLNFEPRDTNR</sequence>
<dbReference type="EMBL" id="ML742062">
    <property type="protein sequence ID" value="KAE8151932.1"/>
    <property type="molecule type" value="Genomic_DNA"/>
</dbReference>
<dbReference type="GO" id="GO:0036503">
    <property type="term" value="P:ERAD pathway"/>
    <property type="evidence" value="ECO:0007669"/>
    <property type="project" value="TreeGrafter"/>
</dbReference>
<dbReference type="Pfam" id="PF00789">
    <property type="entry name" value="UBX"/>
    <property type="match status" value="1"/>
</dbReference>
<feature type="compositionally biased region" description="Low complexity" evidence="1">
    <location>
        <begin position="67"/>
        <end position="77"/>
    </location>
</feature>
<proteinExistence type="predicted"/>
<feature type="compositionally biased region" description="Polar residues" evidence="1">
    <location>
        <begin position="124"/>
        <end position="133"/>
    </location>
</feature>
<dbReference type="Gene3D" id="3.10.20.90">
    <property type="entry name" value="Phosphatidylinositol 3-kinase Catalytic Subunit, Chain A, domain 1"/>
    <property type="match status" value="1"/>
</dbReference>
<dbReference type="InterPro" id="IPR001012">
    <property type="entry name" value="UBX_dom"/>
</dbReference>
<feature type="compositionally biased region" description="Low complexity" evidence="1">
    <location>
        <begin position="319"/>
        <end position="338"/>
    </location>
</feature>
<feature type="compositionally biased region" description="Polar residues" evidence="1">
    <location>
        <begin position="57"/>
        <end position="66"/>
    </location>
</feature>
<dbReference type="PANTHER" id="PTHR46424:SF1">
    <property type="entry name" value="UBX DOMAIN-CONTAINING PROTEIN 4"/>
    <property type="match status" value="1"/>
</dbReference>
<dbReference type="SMART" id="SM00166">
    <property type="entry name" value="UBX"/>
    <property type="match status" value="1"/>
</dbReference>